<dbReference type="InterPro" id="IPR009078">
    <property type="entry name" value="Ferritin-like_SF"/>
</dbReference>
<organism evidence="1 2">
    <name type="scientific">Nannocystis radixulma</name>
    <dbReference type="NCBI Taxonomy" id="2995305"/>
    <lineage>
        <taxon>Bacteria</taxon>
        <taxon>Pseudomonadati</taxon>
        <taxon>Myxococcota</taxon>
        <taxon>Polyangia</taxon>
        <taxon>Nannocystales</taxon>
        <taxon>Nannocystaceae</taxon>
        <taxon>Nannocystis</taxon>
    </lineage>
</organism>
<dbReference type="RefSeq" id="WP_272004761.1">
    <property type="nucleotide sequence ID" value="NZ_JAQNDN010000019.1"/>
</dbReference>
<dbReference type="CDD" id="cd00657">
    <property type="entry name" value="Ferritin_like"/>
    <property type="match status" value="1"/>
</dbReference>
<dbReference type="Gene3D" id="1.10.620.20">
    <property type="entry name" value="Ribonucleotide Reductase, subunit A"/>
    <property type="match status" value="1"/>
</dbReference>
<name>A0ABT5BF23_9BACT</name>
<dbReference type="EMBL" id="JAQNDN010000019">
    <property type="protein sequence ID" value="MDC0672746.1"/>
    <property type="molecule type" value="Genomic_DNA"/>
</dbReference>
<accession>A0ABT5BF23</accession>
<protein>
    <submittedName>
        <fullName evidence="1">Ferritin-like domain-containing protein</fullName>
    </submittedName>
</protein>
<reference evidence="1 2" key="1">
    <citation type="submission" date="2022-11" db="EMBL/GenBank/DDBJ databases">
        <title>Minimal conservation of predation-associated metabolite biosynthetic gene clusters underscores biosynthetic potential of Myxococcota including descriptions for ten novel species: Archangium lansinium sp. nov., Myxococcus landrumus sp. nov., Nannocystis bai.</title>
        <authorList>
            <person name="Ahearne A."/>
            <person name="Stevens C."/>
            <person name="Dowd S."/>
        </authorList>
    </citation>
    <scope>NUCLEOTIDE SEQUENCE [LARGE SCALE GENOMIC DNA]</scope>
    <source>
        <strain evidence="1 2">NCELM</strain>
    </source>
</reference>
<evidence type="ECO:0000313" key="2">
    <source>
        <dbReference type="Proteomes" id="UP001217838"/>
    </source>
</evidence>
<dbReference type="Proteomes" id="UP001217838">
    <property type="component" value="Unassembled WGS sequence"/>
</dbReference>
<dbReference type="SUPFAM" id="SSF47240">
    <property type="entry name" value="Ferritin-like"/>
    <property type="match status" value="1"/>
</dbReference>
<gene>
    <name evidence="1" type="ORF">POL58_33650</name>
</gene>
<comment type="caution">
    <text evidence="1">The sequence shown here is derived from an EMBL/GenBank/DDBJ whole genome shotgun (WGS) entry which is preliminary data.</text>
</comment>
<keyword evidence="2" id="KW-1185">Reference proteome</keyword>
<sequence>MQRHSEPPALAGYQRCDDGLVHRAAARECVVPQTPSNCPENATGTCKTNDDCTEKPFGSCQFSFDLLETCGCVYGCQTDDDCGEGMACQCAGDEIGMATRCISAGCRTDADCGDLLCALSPEDFCTQTIGELACQTPQDECDAHSDCQGVACVFESMRWQCEQGACGRPFVVDDAPVHAPAVARDDWRALVTVPSAPPALRSRLAAYWTRVASFEHASVASFARFILELLAIGAPPELVLAAQQALADEVEHARIGYALASLYAGTGVGPGLLASAAATRDVDVDALIAAAIAEACVAETLAGLELVEAAAHAHEPGLRRVLTRIAADEQRHAELGWRFVQWALQGAGAAGRARAQQAFAAAIAQAEAALQGMSEDAGDPELRAHGVVDAPLRVAVWRRGLDAMIRPAAAALCAA</sequence>
<evidence type="ECO:0000313" key="1">
    <source>
        <dbReference type="EMBL" id="MDC0672746.1"/>
    </source>
</evidence>
<proteinExistence type="predicted"/>
<dbReference type="InterPro" id="IPR012348">
    <property type="entry name" value="RNR-like"/>
</dbReference>